<dbReference type="Gene3D" id="2.40.180.10">
    <property type="entry name" value="Catalase core domain"/>
    <property type="match status" value="1"/>
</dbReference>
<dbReference type="GO" id="GO:0004096">
    <property type="term" value="F:catalase activity"/>
    <property type="evidence" value="ECO:0007669"/>
    <property type="project" value="InterPro"/>
</dbReference>
<feature type="compositionally biased region" description="Pro residues" evidence="10">
    <location>
        <begin position="525"/>
        <end position="534"/>
    </location>
</feature>
<keyword evidence="3 9" id="KW-0349">Heme</keyword>
<keyword evidence="13" id="KW-1185">Reference proteome</keyword>
<feature type="region of interest" description="Disordered" evidence="10">
    <location>
        <begin position="1"/>
        <end position="37"/>
    </location>
</feature>
<dbReference type="PROSITE" id="PS00438">
    <property type="entry name" value="CATALASE_2"/>
    <property type="match status" value="1"/>
</dbReference>
<comment type="similarity">
    <text evidence="1">Belongs to the catalase family.</text>
</comment>
<feature type="region of interest" description="Disordered" evidence="10">
    <location>
        <begin position="514"/>
        <end position="534"/>
    </location>
</feature>
<feature type="compositionally biased region" description="Polar residues" evidence="10">
    <location>
        <begin position="14"/>
        <end position="30"/>
    </location>
</feature>
<organism evidence="12 13">
    <name type="scientific">Halococcus hamelinensis 100A6</name>
    <dbReference type="NCBI Taxonomy" id="1132509"/>
    <lineage>
        <taxon>Archaea</taxon>
        <taxon>Methanobacteriati</taxon>
        <taxon>Methanobacteriota</taxon>
        <taxon>Stenosarchaea group</taxon>
        <taxon>Halobacteria</taxon>
        <taxon>Halobacteriales</taxon>
        <taxon>Halococcaceae</taxon>
        <taxon>Halococcus</taxon>
    </lineage>
</organism>
<dbReference type="PANTHER" id="PTHR11465">
    <property type="entry name" value="CATALASE"/>
    <property type="match status" value="1"/>
</dbReference>
<feature type="compositionally biased region" description="Acidic residues" evidence="10">
    <location>
        <begin position="514"/>
        <end position="524"/>
    </location>
</feature>
<proteinExistence type="inferred from homology"/>
<feature type="compositionally biased region" description="Polar residues" evidence="10">
    <location>
        <begin position="363"/>
        <end position="375"/>
    </location>
</feature>
<dbReference type="PANTHER" id="PTHR11465:SF9">
    <property type="entry name" value="CATALASE"/>
    <property type="match status" value="1"/>
</dbReference>
<dbReference type="Pfam" id="PF06628">
    <property type="entry name" value="Catalase-rel"/>
    <property type="match status" value="1"/>
</dbReference>
<dbReference type="GO" id="GO:0046872">
    <property type="term" value="F:metal ion binding"/>
    <property type="evidence" value="ECO:0007669"/>
    <property type="project" value="UniProtKB-KW"/>
</dbReference>
<evidence type="ECO:0000256" key="2">
    <source>
        <dbReference type="ARBA" id="ARBA00022559"/>
    </source>
</evidence>
<dbReference type="Pfam" id="PF00199">
    <property type="entry name" value="Catalase"/>
    <property type="match status" value="1"/>
</dbReference>
<dbReference type="InterPro" id="IPR024711">
    <property type="entry name" value="Catalase_clade1/3"/>
</dbReference>
<dbReference type="InterPro" id="IPR011614">
    <property type="entry name" value="Catalase_core"/>
</dbReference>
<feature type="binding site" description="axial binding residue" evidence="9">
    <location>
        <position position="346"/>
    </location>
    <ligand>
        <name>heme</name>
        <dbReference type="ChEBI" id="CHEBI:30413"/>
    </ligand>
    <ligandPart>
        <name>Fe</name>
        <dbReference type="ChEBI" id="CHEBI:18248"/>
    </ligandPart>
</feature>
<dbReference type="SUPFAM" id="SSF56634">
    <property type="entry name" value="Heme-dependent catalase-like"/>
    <property type="match status" value="1"/>
</dbReference>
<evidence type="ECO:0000256" key="10">
    <source>
        <dbReference type="SAM" id="MobiDB-lite"/>
    </source>
</evidence>
<reference evidence="12 13" key="1">
    <citation type="journal article" date="2014" name="PLoS Genet.">
        <title>Phylogenetically driven sequencing of extremely halophilic archaea reveals strategies for static and dynamic osmo-response.</title>
        <authorList>
            <person name="Becker E.A."/>
            <person name="Seitzer P.M."/>
            <person name="Tritt A."/>
            <person name="Larsen D."/>
            <person name="Krusor M."/>
            <person name="Yao A.I."/>
            <person name="Wu D."/>
            <person name="Madern D."/>
            <person name="Eisen J.A."/>
            <person name="Darling A.E."/>
            <person name="Facciotti M.T."/>
        </authorList>
    </citation>
    <scope>NUCLEOTIDE SEQUENCE [LARGE SCALE GENOMIC DNA]</scope>
    <source>
        <strain evidence="12 13">100A6</strain>
    </source>
</reference>
<evidence type="ECO:0000256" key="4">
    <source>
        <dbReference type="ARBA" id="ARBA00022723"/>
    </source>
</evidence>
<dbReference type="InterPro" id="IPR040333">
    <property type="entry name" value="Catalase_3"/>
</dbReference>
<keyword evidence="6 9" id="KW-0408">Iron</keyword>
<feature type="compositionally biased region" description="Acidic residues" evidence="10">
    <location>
        <begin position="1"/>
        <end position="10"/>
    </location>
</feature>
<dbReference type="OrthoDB" id="53102at2157"/>
<dbReference type="InterPro" id="IPR010582">
    <property type="entry name" value="Catalase_immune_responsive"/>
</dbReference>
<evidence type="ECO:0000256" key="6">
    <source>
        <dbReference type="ARBA" id="ARBA00023004"/>
    </source>
</evidence>
<feature type="region of interest" description="Disordered" evidence="10">
    <location>
        <begin position="363"/>
        <end position="419"/>
    </location>
</feature>
<dbReference type="FunFam" id="2.40.180.10:FF:000001">
    <property type="entry name" value="Catalase"/>
    <property type="match status" value="1"/>
</dbReference>
<evidence type="ECO:0000256" key="3">
    <source>
        <dbReference type="ARBA" id="ARBA00022617"/>
    </source>
</evidence>
<name>M0M1J3_9EURY</name>
<dbReference type="InterPro" id="IPR020835">
    <property type="entry name" value="Catalase_sf"/>
</dbReference>
<comment type="caution">
    <text evidence="12">The sequence shown here is derived from an EMBL/GenBank/DDBJ whole genome shotgun (WGS) entry which is preliminary data.</text>
</comment>
<dbReference type="GO" id="GO:0042744">
    <property type="term" value="P:hydrogen peroxide catabolic process"/>
    <property type="evidence" value="ECO:0007669"/>
    <property type="project" value="UniProtKB-KW"/>
</dbReference>
<feature type="domain" description="Catalase core" evidence="11">
    <location>
        <begin position="15"/>
        <end position="401"/>
    </location>
</feature>
<feature type="active site" evidence="8">
    <location>
        <position position="62"/>
    </location>
</feature>
<evidence type="ECO:0000313" key="13">
    <source>
        <dbReference type="Proteomes" id="UP000011566"/>
    </source>
</evidence>
<dbReference type="eggNOG" id="arCOG03310">
    <property type="taxonomic scope" value="Archaea"/>
</dbReference>
<dbReference type="CDD" id="cd08156">
    <property type="entry name" value="catalase_clade_3"/>
    <property type="match status" value="1"/>
</dbReference>
<evidence type="ECO:0000256" key="8">
    <source>
        <dbReference type="PIRSR" id="PIRSR038928-1"/>
    </source>
</evidence>
<dbReference type="PRINTS" id="PR00067">
    <property type="entry name" value="CATALASE"/>
</dbReference>
<dbReference type="InterPro" id="IPR018028">
    <property type="entry name" value="Catalase"/>
</dbReference>
<keyword evidence="4 9" id="KW-0479">Metal-binding</keyword>
<accession>M0M1J3</accession>
<keyword evidence="2" id="KW-0575">Peroxidase</keyword>
<protein>
    <submittedName>
        <fullName evidence="12">Catalase</fullName>
    </submittedName>
</protein>
<gene>
    <name evidence="12" type="ORF">C447_07218</name>
</gene>
<feature type="active site" evidence="8">
    <location>
        <position position="136"/>
    </location>
</feature>
<dbReference type="PIRSF" id="PIRSF038928">
    <property type="entry name" value="Catalase_clade1-3"/>
    <property type="match status" value="1"/>
</dbReference>
<dbReference type="PATRIC" id="fig|1132509.6.peg.1635"/>
<evidence type="ECO:0000256" key="7">
    <source>
        <dbReference type="ARBA" id="ARBA00023324"/>
    </source>
</evidence>
<sequence length="534" mass="60745">MGEADFDGEDRDPLTTNSGEAVPNNQNTRTAGPEGPALMDDYHYFEKMAQFNRERIPERVVHAKGGGAYGTFTVTNDEISEYTVADMFSEVGKETPMFARFSTVAGPRGSPDTVRDPRGFALKFYTEEGNWDMTGNDTPVFFIRDPSKFSDFIHTQKKMPANDLSDPTPQWDFWSLSPESLHQVTWLFGDRGIPASWRTMNGYSSHTLSFYNDEGERYWVKLHFKTDQGIENFTEEEAIEKAGENPDYHKQDLWEAIEAGDYPTWTLKVQVMPEAEAEEYDINPFDLTRVWPHDDYPLIEVGTMELNENPDNYFAEVEQAAFSPAHVVPGIAHSPDKMLQGRIPSYDDAHRYRLGSNFEQIPVNQPKNAETNNYHQDGAMRMDDNNGAGPNYEPNSFRGPVEQPEVEKPPLKVSGDADRYQHRERIDNYKQPGDLLREVMDDAERDRFVEAVVGDMDGVSEDGIKKRQIRHWFKADPDVGRRLAEGLGFDPETIIADELLEVEDEIPDAPVVDDLVDIDVEDQPEPQPPTQNDD</sequence>
<keyword evidence="7" id="KW-0376">Hydrogen peroxide</keyword>
<evidence type="ECO:0000313" key="12">
    <source>
        <dbReference type="EMBL" id="EMA39288.1"/>
    </source>
</evidence>
<dbReference type="SMART" id="SM01060">
    <property type="entry name" value="Catalase"/>
    <property type="match status" value="1"/>
</dbReference>
<comment type="cofactor">
    <cofactor evidence="9">
        <name>heme</name>
        <dbReference type="ChEBI" id="CHEBI:30413"/>
    </cofactor>
</comment>
<evidence type="ECO:0000259" key="11">
    <source>
        <dbReference type="SMART" id="SM01060"/>
    </source>
</evidence>
<dbReference type="InterPro" id="IPR024708">
    <property type="entry name" value="Catalase_AS"/>
</dbReference>
<dbReference type="PROSITE" id="PS51402">
    <property type="entry name" value="CATALASE_3"/>
    <property type="match status" value="1"/>
</dbReference>
<feature type="compositionally biased region" description="Basic and acidic residues" evidence="10">
    <location>
        <begin position="405"/>
        <end position="419"/>
    </location>
</feature>
<dbReference type="GO" id="GO:0042542">
    <property type="term" value="P:response to hydrogen peroxide"/>
    <property type="evidence" value="ECO:0007669"/>
    <property type="project" value="TreeGrafter"/>
</dbReference>
<evidence type="ECO:0000256" key="1">
    <source>
        <dbReference type="ARBA" id="ARBA00005329"/>
    </source>
</evidence>
<dbReference type="GO" id="GO:0020037">
    <property type="term" value="F:heme binding"/>
    <property type="evidence" value="ECO:0007669"/>
    <property type="project" value="InterPro"/>
</dbReference>
<dbReference type="Proteomes" id="UP000011566">
    <property type="component" value="Unassembled WGS sequence"/>
</dbReference>
<evidence type="ECO:0000256" key="9">
    <source>
        <dbReference type="PIRSR" id="PIRSR038928-2"/>
    </source>
</evidence>
<dbReference type="AlphaFoldDB" id="M0M1J3"/>
<dbReference type="GO" id="GO:0005737">
    <property type="term" value="C:cytoplasm"/>
    <property type="evidence" value="ECO:0007669"/>
    <property type="project" value="TreeGrafter"/>
</dbReference>
<dbReference type="EMBL" id="AOMB01000020">
    <property type="protein sequence ID" value="EMA39288.1"/>
    <property type="molecule type" value="Genomic_DNA"/>
</dbReference>
<keyword evidence="5" id="KW-0560">Oxidoreductase</keyword>
<evidence type="ECO:0000256" key="5">
    <source>
        <dbReference type="ARBA" id="ARBA00023002"/>
    </source>
</evidence>